<evidence type="ECO:0000256" key="10">
    <source>
        <dbReference type="SAM" id="MobiDB-lite"/>
    </source>
</evidence>
<dbReference type="GO" id="GO:0006906">
    <property type="term" value="P:vesicle fusion"/>
    <property type="evidence" value="ECO:0007669"/>
    <property type="project" value="TreeGrafter"/>
</dbReference>
<organism evidence="13 14">
    <name type="scientific">Polysphondylium violaceum</name>
    <dbReference type="NCBI Taxonomy" id="133409"/>
    <lineage>
        <taxon>Eukaryota</taxon>
        <taxon>Amoebozoa</taxon>
        <taxon>Evosea</taxon>
        <taxon>Eumycetozoa</taxon>
        <taxon>Dictyostelia</taxon>
        <taxon>Dictyosteliales</taxon>
        <taxon>Dictyosteliaceae</taxon>
        <taxon>Polysphondylium</taxon>
    </lineage>
</organism>
<gene>
    <name evidence="13" type="ORF">CYY_005055</name>
</gene>
<evidence type="ECO:0000256" key="7">
    <source>
        <dbReference type="ARBA" id="ARBA00023054"/>
    </source>
</evidence>
<dbReference type="GO" id="GO:0005794">
    <property type="term" value="C:Golgi apparatus"/>
    <property type="evidence" value="ECO:0007669"/>
    <property type="project" value="TreeGrafter"/>
</dbReference>
<proteinExistence type="inferred from homology"/>
<feature type="transmembrane region" description="Helical" evidence="11">
    <location>
        <begin position="190"/>
        <end position="211"/>
    </location>
</feature>
<evidence type="ECO:0000256" key="2">
    <source>
        <dbReference type="ARBA" id="ARBA00006108"/>
    </source>
</evidence>
<dbReference type="PANTHER" id="PTHR21230">
    <property type="entry name" value="VESICLE TRANSPORT V-SNARE PROTEIN VTI1-RELATED"/>
    <property type="match status" value="1"/>
</dbReference>
<evidence type="ECO:0000256" key="1">
    <source>
        <dbReference type="ARBA" id="ARBA00004211"/>
    </source>
</evidence>
<keyword evidence="6 11" id="KW-1133">Transmembrane helix</keyword>
<dbReference type="SUPFAM" id="SSF58038">
    <property type="entry name" value="SNARE fusion complex"/>
    <property type="match status" value="1"/>
</dbReference>
<keyword evidence="8 11" id="KW-0472">Membrane</keyword>
<dbReference type="GO" id="GO:0006886">
    <property type="term" value="P:intracellular protein transport"/>
    <property type="evidence" value="ECO:0007669"/>
    <property type="project" value="InterPro"/>
</dbReference>
<dbReference type="GO" id="GO:0005789">
    <property type="term" value="C:endoplasmic reticulum membrane"/>
    <property type="evidence" value="ECO:0007669"/>
    <property type="project" value="TreeGrafter"/>
</dbReference>
<comment type="subcellular location">
    <subcellularLocation>
        <location evidence="1">Membrane</location>
        <topology evidence="1">Single-pass type IV membrane protein</topology>
    </subcellularLocation>
</comment>
<dbReference type="PANTHER" id="PTHR21230:SF88">
    <property type="entry name" value="V-SNARE FAMILY PROTEIN"/>
    <property type="match status" value="1"/>
</dbReference>
<evidence type="ECO:0000256" key="9">
    <source>
        <dbReference type="SAM" id="Coils"/>
    </source>
</evidence>
<dbReference type="InterPro" id="IPR038407">
    <property type="entry name" value="v-SNARE_N_sf"/>
</dbReference>
<dbReference type="InterPro" id="IPR007705">
    <property type="entry name" value="Vesicle_trsprt_v-SNARE_N"/>
</dbReference>
<dbReference type="Pfam" id="PF12352">
    <property type="entry name" value="V-SNARE_C"/>
    <property type="match status" value="1"/>
</dbReference>
<keyword evidence="14" id="KW-1185">Reference proteome</keyword>
<dbReference type="GO" id="GO:0000149">
    <property type="term" value="F:SNARE binding"/>
    <property type="evidence" value="ECO:0007669"/>
    <property type="project" value="TreeGrafter"/>
</dbReference>
<evidence type="ECO:0000259" key="12">
    <source>
        <dbReference type="Pfam" id="PF05008"/>
    </source>
</evidence>
<dbReference type="InterPro" id="IPR010989">
    <property type="entry name" value="SNARE"/>
</dbReference>
<comment type="similarity">
    <text evidence="2">Belongs to the VTI1 family.</text>
</comment>
<keyword evidence="3" id="KW-0813">Transport</keyword>
<evidence type="ECO:0000256" key="6">
    <source>
        <dbReference type="ARBA" id="ARBA00022989"/>
    </source>
</evidence>
<evidence type="ECO:0000256" key="3">
    <source>
        <dbReference type="ARBA" id="ARBA00022448"/>
    </source>
</evidence>
<feature type="domain" description="Vesicle transport v-SNARE N-terminal" evidence="12">
    <location>
        <begin position="1"/>
        <end position="90"/>
    </location>
</feature>
<dbReference type="AlphaFoldDB" id="A0A8J4USH6"/>
<evidence type="ECO:0000256" key="4">
    <source>
        <dbReference type="ARBA" id="ARBA00022692"/>
    </source>
</evidence>
<dbReference type="Proteomes" id="UP000695562">
    <property type="component" value="Unassembled WGS sequence"/>
</dbReference>
<keyword evidence="7 9" id="KW-0175">Coiled coil</keyword>
<evidence type="ECO:0000256" key="11">
    <source>
        <dbReference type="SAM" id="Phobius"/>
    </source>
</evidence>
<keyword evidence="5" id="KW-0653">Protein transport</keyword>
<dbReference type="EMBL" id="AJWJ01000192">
    <property type="protein sequence ID" value="KAF2073636.1"/>
    <property type="molecule type" value="Genomic_DNA"/>
</dbReference>
<evidence type="ECO:0000313" key="14">
    <source>
        <dbReference type="Proteomes" id="UP000695562"/>
    </source>
</evidence>
<dbReference type="OrthoDB" id="430637at2759"/>
<dbReference type="GO" id="GO:0031201">
    <property type="term" value="C:SNARE complex"/>
    <property type="evidence" value="ECO:0007669"/>
    <property type="project" value="TreeGrafter"/>
</dbReference>
<evidence type="ECO:0000256" key="5">
    <source>
        <dbReference type="ARBA" id="ARBA00022927"/>
    </source>
</evidence>
<dbReference type="GO" id="GO:0031902">
    <property type="term" value="C:late endosome membrane"/>
    <property type="evidence" value="ECO:0007669"/>
    <property type="project" value="TreeGrafter"/>
</dbReference>
<accession>A0A8J4USH6</accession>
<protein>
    <recommendedName>
        <fullName evidence="12">Vesicle transport v-SNARE N-terminal domain-containing protein</fullName>
    </recommendedName>
</protein>
<dbReference type="SUPFAM" id="SSF47661">
    <property type="entry name" value="t-snare proteins"/>
    <property type="match status" value="1"/>
</dbReference>
<dbReference type="Pfam" id="PF05008">
    <property type="entry name" value="V-SNARE"/>
    <property type="match status" value="1"/>
</dbReference>
<dbReference type="Gene3D" id="1.20.58.400">
    <property type="entry name" value="t-snare proteins"/>
    <property type="match status" value="1"/>
</dbReference>
<reference evidence="13" key="1">
    <citation type="submission" date="2020-01" db="EMBL/GenBank/DDBJ databases">
        <title>Development of genomics and gene disruption for Polysphondylium violaceum indicates a role for the polyketide synthase stlB in stalk morphogenesis.</title>
        <authorList>
            <person name="Narita B."/>
            <person name="Kawabe Y."/>
            <person name="Kin K."/>
            <person name="Saito T."/>
            <person name="Gibbs R."/>
            <person name="Kuspa A."/>
            <person name="Muzny D."/>
            <person name="Queller D."/>
            <person name="Richards S."/>
            <person name="Strassman J."/>
            <person name="Sucgang R."/>
            <person name="Worley K."/>
            <person name="Schaap P."/>
        </authorList>
    </citation>
    <scope>NUCLEOTIDE SEQUENCE</scope>
    <source>
        <strain evidence="13">QSvi11</strain>
    </source>
</reference>
<dbReference type="GO" id="GO:0012507">
    <property type="term" value="C:ER to Golgi transport vesicle membrane"/>
    <property type="evidence" value="ECO:0007669"/>
    <property type="project" value="TreeGrafter"/>
</dbReference>
<dbReference type="Gene3D" id="1.20.5.110">
    <property type="match status" value="1"/>
</dbReference>
<sequence>MASLFESYEDEIRSYFQQFEQITGGFQHLPMDQKRVELDKLENLLQSMQSTLESLNLESNRTGKSTQSYFNQLYQYKAFYQKLKDKYQNEKNYADLLPSDRTFSSTATQTQRDRVVKANKTLENGIQMIKMANDQVREDRKTAESTLENLAIQKERLISFDKKFDSIDSYLDKAKRTIGQMSRRAIANKLIMAAIILVLLVSIIVIVWLKFAHNGSPHSSSEAPTTTTTTTTTTTESATSTGGSTSPTPSPAATTTGGSTNPTPST</sequence>
<dbReference type="FunFam" id="1.20.5.110:FF:000002">
    <property type="entry name" value="Vesicle transport through interaction with t-SNAREsB"/>
    <property type="match status" value="1"/>
</dbReference>
<keyword evidence="4 11" id="KW-0812">Transmembrane</keyword>
<comment type="caution">
    <text evidence="13">The sequence shown here is derived from an EMBL/GenBank/DDBJ whole genome shotgun (WGS) entry which is preliminary data.</text>
</comment>
<evidence type="ECO:0000256" key="8">
    <source>
        <dbReference type="ARBA" id="ARBA00023136"/>
    </source>
</evidence>
<feature type="coiled-coil region" evidence="9">
    <location>
        <begin position="31"/>
        <end position="58"/>
    </location>
</feature>
<dbReference type="GO" id="GO:0005484">
    <property type="term" value="F:SNAP receptor activity"/>
    <property type="evidence" value="ECO:0007669"/>
    <property type="project" value="TreeGrafter"/>
</dbReference>
<name>A0A8J4USH6_9MYCE</name>
<feature type="region of interest" description="Disordered" evidence="10">
    <location>
        <begin position="215"/>
        <end position="266"/>
    </location>
</feature>
<feature type="compositionally biased region" description="Low complexity" evidence="10">
    <location>
        <begin position="219"/>
        <end position="266"/>
    </location>
</feature>
<evidence type="ECO:0000313" key="13">
    <source>
        <dbReference type="EMBL" id="KAF2073636.1"/>
    </source>
</evidence>